<proteinExistence type="predicted"/>
<dbReference type="KEGG" id="syw:SYNW1403"/>
<keyword evidence="3" id="KW-1185">Reference proteome</keyword>
<name>Q7U6D5_PARMW</name>
<dbReference type="EMBL" id="BX569692">
    <property type="protein sequence ID" value="CAE07918.1"/>
    <property type="molecule type" value="Genomic_DNA"/>
</dbReference>
<evidence type="ECO:0000313" key="3">
    <source>
        <dbReference type="Proteomes" id="UP000001422"/>
    </source>
</evidence>
<dbReference type="RefSeq" id="WP_011128267.1">
    <property type="nucleotide sequence ID" value="NC_005070.1"/>
</dbReference>
<dbReference type="Pfam" id="PF13924">
    <property type="entry name" value="Lipocalin_5"/>
    <property type="match status" value="1"/>
</dbReference>
<gene>
    <name evidence="2" type="ordered locus">SYNW1403</name>
</gene>
<dbReference type="STRING" id="84588.SYNW1403"/>
<dbReference type="HOGENOM" id="CLU_109259_1_0_3"/>
<dbReference type="Proteomes" id="UP000001422">
    <property type="component" value="Chromosome"/>
</dbReference>
<feature type="domain" description="Lipocalin-like" evidence="1">
    <location>
        <begin position="19"/>
        <end position="150"/>
    </location>
</feature>
<evidence type="ECO:0000313" key="2">
    <source>
        <dbReference type="EMBL" id="CAE07918.1"/>
    </source>
</evidence>
<protein>
    <recommendedName>
        <fullName evidence="1">Lipocalin-like domain-containing protein</fullName>
    </recommendedName>
</protein>
<sequence>MTASSIQPQQTLQSNPVQGVWSLVSYVVEVQENSETFAPMGDHPTGYVIFTAEGRLSFTLSAQGRQPGSTAEERSDLLNSMIAYTGSYRLEGDRWITQVDVAWNPSWVGTEQTRFYRVENDQLIVSTPWRVMPNWPEKGMTRSIVRFQRC</sequence>
<evidence type="ECO:0000259" key="1">
    <source>
        <dbReference type="Pfam" id="PF13924"/>
    </source>
</evidence>
<reference evidence="2 3" key="1">
    <citation type="journal article" date="2003" name="Nature">
        <title>The genome of a motile marine Synechococcus.</title>
        <authorList>
            <person name="Palenik B."/>
            <person name="Brahamsha B."/>
            <person name="Larimer F."/>
            <person name="Land M."/>
            <person name="Hauser L."/>
            <person name="Chain P."/>
            <person name="Lamerdin J."/>
            <person name="Regala W."/>
            <person name="Allen E.A."/>
            <person name="McCarren J."/>
            <person name="Paulsen I."/>
            <person name="Dufresne A."/>
            <person name="Partensky F."/>
            <person name="Webb E."/>
            <person name="Waterbury J."/>
        </authorList>
    </citation>
    <scope>NUCLEOTIDE SEQUENCE [LARGE SCALE GENOMIC DNA]</scope>
    <source>
        <strain evidence="2 3">WH8102</strain>
    </source>
</reference>
<dbReference type="eggNOG" id="ENOG5032Y26">
    <property type="taxonomic scope" value="Bacteria"/>
</dbReference>
<organism evidence="2 3">
    <name type="scientific">Parasynechococcus marenigrum (strain WH8102)</name>
    <dbReference type="NCBI Taxonomy" id="84588"/>
    <lineage>
        <taxon>Bacteria</taxon>
        <taxon>Bacillati</taxon>
        <taxon>Cyanobacteriota</taxon>
        <taxon>Cyanophyceae</taxon>
        <taxon>Synechococcales</taxon>
        <taxon>Prochlorococcaceae</taxon>
        <taxon>Parasynechococcus</taxon>
        <taxon>Parasynechococcus marenigrum</taxon>
    </lineage>
</organism>
<dbReference type="InterPro" id="IPR024311">
    <property type="entry name" value="Lipocalin-like"/>
</dbReference>
<dbReference type="AlphaFoldDB" id="Q7U6D5"/>
<accession>Q7U6D5</accession>